<comment type="subunit">
    <text evidence="5">The 26S proteasome consists of a 20S proteasome core and two 19S regulatory subunits.</text>
</comment>
<organism evidence="8 9">
    <name type="scientific">Sparassis crispa</name>
    <dbReference type="NCBI Taxonomy" id="139825"/>
    <lineage>
        <taxon>Eukaryota</taxon>
        <taxon>Fungi</taxon>
        <taxon>Dikarya</taxon>
        <taxon>Basidiomycota</taxon>
        <taxon>Agaricomycotina</taxon>
        <taxon>Agaricomycetes</taxon>
        <taxon>Polyporales</taxon>
        <taxon>Sparassidaceae</taxon>
        <taxon>Sparassis</taxon>
    </lineage>
</organism>
<protein>
    <recommendedName>
        <fullName evidence="5">Proteasome subunit alpha type</fullName>
    </recommendedName>
</protein>
<feature type="region of interest" description="Disordered" evidence="6">
    <location>
        <begin position="245"/>
        <end position="286"/>
    </location>
</feature>
<dbReference type="OrthoDB" id="431557at2759"/>
<evidence type="ECO:0000256" key="3">
    <source>
        <dbReference type="ARBA" id="ARBA00023242"/>
    </source>
</evidence>
<dbReference type="InParanoid" id="A0A401GAI3"/>
<dbReference type="EMBL" id="BFAD01000002">
    <property type="protein sequence ID" value="GBE79172.1"/>
    <property type="molecule type" value="Genomic_DNA"/>
</dbReference>
<sequence>MFRNTYDSDNTVFSPQGRLHQVEYALEAVKQGSAAVGLRSKTHALLLALKRSTGELASYQQKMHRIDDHVGIAIAGLTSDARVLSNFMRQQAMSSRMVFNRPIPVNRLVSSIADKAQVNTQEYGRRPYGVGFLVIGQDKGGPHLYEFSPSGNSYEYYAMSIGARSQSAKTYLEKHYESFVDCNLEDLIRHGLHALRETLQQDKELTINNTTIGIIGPAGPHEKEVPPEGSFRILEGESIEVYLKSMIPKGQGDDDDAPAAPPADAPAEGAAAPPPVAGDEDVQMAE</sequence>
<evidence type="ECO:0000256" key="6">
    <source>
        <dbReference type="SAM" id="MobiDB-lite"/>
    </source>
</evidence>
<evidence type="ECO:0000259" key="7">
    <source>
        <dbReference type="PROSITE" id="PS00388"/>
    </source>
</evidence>
<dbReference type="InterPro" id="IPR029055">
    <property type="entry name" value="Ntn_hydrolases_N"/>
</dbReference>
<dbReference type="GO" id="GO:0005634">
    <property type="term" value="C:nucleus"/>
    <property type="evidence" value="ECO:0007669"/>
    <property type="project" value="UniProtKB-SubCell"/>
</dbReference>
<dbReference type="RefSeq" id="XP_027610085.1">
    <property type="nucleotide sequence ID" value="XM_027754284.1"/>
</dbReference>
<dbReference type="PROSITE" id="PS00388">
    <property type="entry name" value="PROTEASOME_ALPHA_1"/>
    <property type="match status" value="1"/>
</dbReference>
<dbReference type="CDD" id="cd03749">
    <property type="entry name" value="proteasome_alpha_type_1"/>
    <property type="match status" value="1"/>
</dbReference>
<evidence type="ECO:0000256" key="5">
    <source>
        <dbReference type="RuleBase" id="RU000551"/>
    </source>
</evidence>
<dbReference type="GO" id="GO:0005737">
    <property type="term" value="C:cytoplasm"/>
    <property type="evidence" value="ECO:0007669"/>
    <property type="project" value="UniProtKB-SubCell"/>
</dbReference>
<comment type="subcellular location">
    <subcellularLocation>
        <location evidence="5">Cytoplasm</location>
    </subcellularLocation>
    <subcellularLocation>
        <location evidence="5">Nucleus</location>
    </subcellularLocation>
</comment>
<dbReference type="GeneID" id="38776089"/>
<feature type="domain" description="Proteasome alpha-type subunits" evidence="7">
    <location>
        <begin position="6"/>
        <end position="28"/>
    </location>
</feature>
<evidence type="ECO:0000313" key="9">
    <source>
        <dbReference type="Proteomes" id="UP000287166"/>
    </source>
</evidence>
<proteinExistence type="inferred from homology"/>
<dbReference type="Gene3D" id="3.60.20.10">
    <property type="entry name" value="Glutamine Phosphoribosylpyrophosphate, subunit 1, domain 1"/>
    <property type="match status" value="1"/>
</dbReference>
<dbReference type="Pfam" id="PF10584">
    <property type="entry name" value="Proteasome_A_N"/>
    <property type="match status" value="1"/>
</dbReference>
<dbReference type="GO" id="GO:0019773">
    <property type="term" value="C:proteasome core complex, alpha-subunit complex"/>
    <property type="evidence" value="ECO:0007669"/>
    <property type="project" value="UniProtKB-UniRule"/>
</dbReference>
<keyword evidence="1 5" id="KW-0963">Cytoplasm</keyword>
<evidence type="ECO:0000313" key="8">
    <source>
        <dbReference type="EMBL" id="GBE79172.1"/>
    </source>
</evidence>
<dbReference type="SMART" id="SM00948">
    <property type="entry name" value="Proteasome_A_N"/>
    <property type="match status" value="1"/>
</dbReference>
<dbReference type="InterPro" id="IPR023332">
    <property type="entry name" value="Proteasome_alpha-type"/>
</dbReference>
<dbReference type="FunCoup" id="A0A401GAI3">
    <property type="interactions" value="519"/>
</dbReference>
<keyword evidence="9" id="KW-1185">Reference proteome</keyword>
<name>A0A401GAI3_9APHY</name>
<dbReference type="InterPro" id="IPR001353">
    <property type="entry name" value="Proteasome_sua/b"/>
</dbReference>
<dbReference type="GO" id="GO:0006511">
    <property type="term" value="P:ubiquitin-dependent protein catabolic process"/>
    <property type="evidence" value="ECO:0007669"/>
    <property type="project" value="InterPro"/>
</dbReference>
<dbReference type="InterPro" id="IPR050115">
    <property type="entry name" value="Proteasome_alpha"/>
</dbReference>
<evidence type="ECO:0000256" key="2">
    <source>
        <dbReference type="ARBA" id="ARBA00022942"/>
    </source>
</evidence>
<dbReference type="InterPro" id="IPR000426">
    <property type="entry name" value="Proteasome_asu_N"/>
</dbReference>
<dbReference type="Pfam" id="PF00227">
    <property type="entry name" value="Proteasome"/>
    <property type="match status" value="1"/>
</dbReference>
<dbReference type="PROSITE" id="PS51475">
    <property type="entry name" value="PROTEASOME_ALPHA_2"/>
    <property type="match status" value="1"/>
</dbReference>
<accession>A0A401GAI3</accession>
<gene>
    <name evidence="8" type="ORF">SCP_0203690</name>
</gene>
<dbReference type="SUPFAM" id="SSF56235">
    <property type="entry name" value="N-terminal nucleophile aminohydrolases (Ntn hydrolases)"/>
    <property type="match status" value="1"/>
</dbReference>
<dbReference type="AlphaFoldDB" id="A0A401GAI3"/>
<dbReference type="STRING" id="139825.A0A401GAI3"/>
<evidence type="ECO:0000256" key="1">
    <source>
        <dbReference type="ARBA" id="ARBA00022490"/>
    </source>
</evidence>
<dbReference type="Proteomes" id="UP000287166">
    <property type="component" value="Unassembled WGS sequence"/>
</dbReference>
<comment type="caution">
    <text evidence="8">The sequence shown here is derived from an EMBL/GenBank/DDBJ whole genome shotgun (WGS) entry which is preliminary data.</text>
</comment>
<keyword evidence="2 4" id="KW-0647">Proteasome</keyword>
<evidence type="ECO:0000256" key="4">
    <source>
        <dbReference type="PROSITE-ProRule" id="PRU00808"/>
    </source>
</evidence>
<dbReference type="FunFam" id="3.60.20.10:FF:000016">
    <property type="entry name" value="Proteasome subunit alpha type-6"/>
    <property type="match status" value="1"/>
</dbReference>
<dbReference type="InterPro" id="IPR035144">
    <property type="entry name" value="Proteasome_alpha1"/>
</dbReference>
<keyword evidence="3 5" id="KW-0539">Nucleus</keyword>
<comment type="similarity">
    <text evidence="4 5">Belongs to the peptidase T1A family.</text>
</comment>
<dbReference type="PANTHER" id="PTHR11599">
    <property type="entry name" value="PROTEASOME SUBUNIT ALPHA/BETA"/>
    <property type="match status" value="1"/>
</dbReference>
<reference evidence="8 9" key="1">
    <citation type="journal article" date="2018" name="Sci. Rep.">
        <title>Genome sequence of the cauliflower mushroom Sparassis crispa (Hanabiratake) and its association with beneficial usage.</title>
        <authorList>
            <person name="Kiyama R."/>
            <person name="Furutani Y."/>
            <person name="Kawaguchi K."/>
            <person name="Nakanishi T."/>
        </authorList>
    </citation>
    <scope>NUCLEOTIDE SEQUENCE [LARGE SCALE GENOMIC DNA]</scope>
</reference>